<proteinExistence type="predicted"/>
<name>A0AAD7ZDQ1_DIPPU</name>
<dbReference type="AlphaFoldDB" id="A0AAD7ZDQ1"/>
<keyword evidence="2" id="KW-1185">Reference proteome</keyword>
<sequence>VRSLEGPGSLLLGDLAFLPDVTPSTAEGIFSVVDSTMIRRLDYSTVRLLIVDSTMMFPGPRLNYSTTRLLNYSTTHLLNYSTTRLLNYSTTQLLNYSTTQLRRLDYSTTQIRRLDYSTTQLLNYSTTQLLNYSTNQLLNFVDWTMMFPVVDSTMVFPGPGLNFVDSTTQLLDFTQL</sequence>
<evidence type="ECO:0000313" key="1">
    <source>
        <dbReference type="EMBL" id="KAJ9578437.1"/>
    </source>
</evidence>
<feature type="non-terminal residue" evidence="1">
    <location>
        <position position="176"/>
    </location>
</feature>
<protein>
    <submittedName>
        <fullName evidence="1">Uncharacterized protein</fullName>
    </submittedName>
</protein>
<evidence type="ECO:0000313" key="2">
    <source>
        <dbReference type="Proteomes" id="UP001233999"/>
    </source>
</evidence>
<reference evidence="1" key="2">
    <citation type="submission" date="2023-05" db="EMBL/GenBank/DDBJ databases">
        <authorList>
            <person name="Fouks B."/>
        </authorList>
    </citation>
    <scope>NUCLEOTIDE SEQUENCE</scope>
    <source>
        <strain evidence="1">Stay&amp;Tobe</strain>
        <tissue evidence="1">Testes</tissue>
    </source>
</reference>
<reference evidence="1" key="1">
    <citation type="journal article" date="2023" name="IScience">
        <title>Live-bearing cockroach genome reveals convergent evolutionary mechanisms linked to viviparity in insects and beyond.</title>
        <authorList>
            <person name="Fouks B."/>
            <person name="Harrison M.C."/>
            <person name="Mikhailova A.A."/>
            <person name="Marchal E."/>
            <person name="English S."/>
            <person name="Carruthers M."/>
            <person name="Jennings E.C."/>
            <person name="Chiamaka E.L."/>
            <person name="Frigard R.A."/>
            <person name="Pippel M."/>
            <person name="Attardo G.M."/>
            <person name="Benoit J.B."/>
            <person name="Bornberg-Bauer E."/>
            <person name="Tobe S.S."/>
        </authorList>
    </citation>
    <scope>NUCLEOTIDE SEQUENCE</scope>
    <source>
        <strain evidence="1">Stay&amp;Tobe</strain>
    </source>
</reference>
<organism evidence="1 2">
    <name type="scientific">Diploptera punctata</name>
    <name type="common">Pacific beetle cockroach</name>
    <dbReference type="NCBI Taxonomy" id="6984"/>
    <lineage>
        <taxon>Eukaryota</taxon>
        <taxon>Metazoa</taxon>
        <taxon>Ecdysozoa</taxon>
        <taxon>Arthropoda</taxon>
        <taxon>Hexapoda</taxon>
        <taxon>Insecta</taxon>
        <taxon>Pterygota</taxon>
        <taxon>Neoptera</taxon>
        <taxon>Polyneoptera</taxon>
        <taxon>Dictyoptera</taxon>
        <taxon>Blattodea</taxon>
        <taxon>Blaberoidea</taxon>
        <taxon>Blaberidae</taxon>
        <taxon>Diplopterinae</taxon>
        <taxon>Diploptera</taxon>
    </lineage>
</organism>
<feature type="non-terminal residue" evidence="1">
    <location>
        <position position="1"/>
    </location>
</feature>
<dbReference type="EMBL" id="JASPKZ010008879">
    <property type="protein sequence ID" value="KAJ9578437.1"/>
    <property type="molecule type" value="Genomic_DNA"/>
</dbReference>
<accession>A0AAD7ZDQ1</accession>
<comment type="caution">
    <text evidence="1">The sequence shown here is derived from an EMBL/GenBank/DDBJ whole genome shotgun (WGS) entry which is preliminary data.</text>
</comment>
<gene>
    <name evidence="1" type="ORF">L9F63_005357</name>
</gene>
<dbReference type="Proteomes" id="UP001233999">
    <property type="component" value="Unassembled WGS sequence"/>
</dbReference>